<proteinExistence type="predicted"/>
<dbReference type="AlphaFoldDB" id="A0A9J5XEU0"/>
<evidence type="ECO:0000256" key="1">
    <source>
        <dbReference type="SAM" id="MobiDB-lite"/>
    </source>
</evidence>
<feature type="region of interest" description="Disordered" evidence="1">
    <location>
        <begin position="48"/>
        <end position="69"/>
    </location>
</feature>
<dbReference type="EMBL" id="JACXVP010000009">
    <property type="protein sequence ID" value="KAG5586143.1"/>
    <property type="molecule type" value="Genomic_DNA"/>
</dbReference>
<sequence length="69" mass="7874">MVILIRSGKVVSNDVANDDKARSNEEKNITIDSERLIESVAWRMSSEQQWRAPTGAQRPPVNLHRCQQL</sequence>
<dbReference type="Proteomes" id="UP000824120">
    <property type="component" value="Chromosome 9"/>
</dbReference>
<evidence type="ECO:0000313" key="3">
    <source>
        <dbReference type="Proteomes" id="UP000824120"/>
    </source>
</evidence>
<reference evidence="2 3" key="1">
    <citation type="submission" date="2020-09" db="EMBL/GenBank/DDBJ databases">
        <title>De no assembly of potato wild relative species, Solanum commersonii.</title>
        <authorList>
            <person name="Cho K."/>
        </authorList>
    </citation>
    <scope>NUCLEOTIDE SEQUENCE [LARGE SCALE GENOMIC DNA]</scope>
    <source>
        <strain evidence="2">LZ3.2</strain>
        <tissue evidence="2">Leaf</tissue>
    </source>
</reference>
<accession>A0A9J5XEU0</accession>
<comment type="caution">
    <text evidence="2">The sequence shown here is derived from an EMBL/GenBank/DDBJ whole genome shotgun (WGS) entry which is preliminary data.</text>
</comment>
<protein>
    <submittedName>
        <fullName evidence="2">Uncharacterized protein</fullName>
    </submittedName>
</protein>
<name>A0A9J5XEU0_SOLCO</name>
<organism evidence="2 3">
    <name type="scientific">Solanum commersonii</name>
    <name type="common">Commerson's wild potato</name>
    <name type="synonym">Commerson's nightshade</name>
    <dbReference type="NCBI Taxonomy" id="4109"/>
    <lineage>
        <taxon>Eukaryota</taxon>
        <taxon>Viridiplantae</taxon>
        <taxon>Streptophyta</taxon>
        <taxon>Embryophyta</taxon>
        <taxon>Tracheophyta</taxon>
        <taxon>Spermatophyta</taxon>
        <taxon>Magnoliopsida</taxon>
        <taxon>eudicotyledons</taxon>
        <taxon>Gunneridae</taxon>
        <taxon>Pentapetalae</taxon>
        <taxon>asterids</taxon>
        <taxon>lamiids</taxon>
        <taxon>Solanales</taxon>
        <taxon>Solanaceae</taxon>
        <taxon>Solanoideae</taxon>
        <taxon>Solaneae</taxon>
        <taxon>Solanum</taxon>
    </lineage>
</organism>
<keyword evidence="3" id="KW-1185">Reference proteome</keyword>
<gene>
    <name evidence="2" type="ORF">H5410_046577</name>
</gene>
<evidence type="ECO:0000313" key="2">
    <source>
        <dbReference type="EMBL" id="KAG5586143.1"/>
    </source>
</evidence>